<evidence type="ECO:0000313" key="3">
    <source>
        <dbReference type="EMBL" id="CAA0828943.1"/>
    </source>
</evidence>
<dbReference type="EMBL" id="CACSLK010027765">
    <property type="protein sequence ID" value="CAA0828943.1"/>
    <property type="molecule type" value="Genomic_DNA"/>
</dbReference>
<feature type="non-terminal residue" evidence="3">
    <location>
        <position position="242"/>
    </location>
</feature>
<organism evidence="3 4">
    <name type="scientific">Striga hermonthica</name>
    <name type="common">Purple witchweed</name>
    <name type="synonym">Buchnera hermonthica</name>
    <dbReference type="NCBI Taxonomy" id="68872"/>
    <lineage>
        <taxon>Eukaryota</taxon>
        <taxon>Viridiplantae</taxon>
        <taxon>Streptophyta</taxon>
        <taxon>Embryophyta</taxon>
        <taxon>Tracheophyta</taxon>
        <taxon>Spermatophyta</taxon>
        <taxon>Magnoliopsida</taxon>
        <taxon>eudicotyledons</taxon>
        <taxon>Gunneridae</taxon>
        <taxon>Pentapetalae</taxon>
        <taxon>asterids</taxon>
        <taxon>lamiids</taxon>
        <taxon>Lamiales</taxon>
        <taxon>Orobanchaceae</taxon>
        <taxon>Buchnereae</taxon>
        <taxon>Striga</taxon>
    </lineage>
</organism>
<reference evidence="3" key="1">
    <citation type="submission" date="2019-12" db="EMBL/GenBank/DDBJ databases">
        <authorList>
            <person name="Scholes J."/>
        </authorList>
    </citation>
    <scope>NUCLEOTIDE SEQUENCE</scope>
</reference>
<name>A0A9N7NC47_STRHE</name>
<feature type="domain" description="Retrotransposon gag" evidence="2">
    <location>
        <begin position="167"/>
        <end position="241"/>
    </location>
</feature>
<accession>A0A9N7NC47</accession>
<feature type="compositionally biased region" description="Polar residues" evidence="1">
    <location>
        <begin position="9"/>
        <end position="19"/>
    </location>
</feature>
<evidence type="ECO:0000259" key="2">
    <source>
        <dbReference type="Pfam" id="PF03732"/>
    </source>
</evidence>
<dbReference type="AlphaFoldDB" id="A0A9N7NC47"/>
<feature type="region of interest" description="Disordered" evidence="1">
    <location>
        <begin position="1"/>
        <end position="29"/>
    </location>
</feature>
<protein>
    <recommendedName>
        <fullName evidence="2">Retrotransposon gag domain-containing protein</fullName>
    </recommendedName>
</protein>
<sequence>SRCCPVARRTSSQSSTRNPRASHLPTAHSSARQCLSVPVLSPVSAAVARRVQQPQQASSARARCVQHATGYWPGRCRLPVQSTGSPVQTDWTGSVPCLNRFSSYMAPRREPDHPAPTQATVVAQFRDYHAEKFSGQGDPRIVDEWIQGLEFIFEVMDCPDRYRVVCAQLQLTGDARLWWNAYWSMRPGEKAGCTWDMLKELVREKYYPSYYRAEMERQFLALQQGTRTIDEYEREFTRLAAF</sequence>
<gene>
    <name evidence="3" type="ORF">SHERM_24560</name>
</gene>
<evidence type="ECO:0000256" key="1">
    <source>
        <dbReference type="SAM" id="MobiDB-lite"/>
    </source>
</evidence>
<dbReference type="Proteomes" id="UP001153555">
    <property type="component" value="Unassembled WGS sequence"/>
</dbReference>
<evidence type="ECO:0000313" key="4">
    <source>
        <dbReference type="Proteomes" id="UP001153555"/>
    </source>
</evidence>
<dbReference type="Pfam" id="PF03732">
    <property type="entry name" value="Retrotrans_gag"/>
    <property type="match status" value="1"/>
</dbReference>
<proteinExistence type="predicted"/>
<dbReference type="OrthoDB" id="2272416at2759"/>
<comment type="caution">
    <text evidence="3">The sequence shown here is derived from an EMBL/GenBank/DDBJ whole genome shotgun (WGS) entry which is preliminary data.</text>
</comment>
<dbReference type="InterPro" id="IPR005162">
    <property type="entry name" value="Retrotrans_gag_dom"/>
</dbReference>
<keyword evidence="4" id="KW-1185">Reference proteome</keyword>
<feature type="non-terminal residue" evidence="3">
    <location>
        <position position="1"/>
    </location>
</feature>